<dbReference type="OrthoDB" id="10474021at2759"/>
<gene>
    <name evidence="1" type="ORF">H312_00267</name>
</gene>
<dbReference type="HOGENOM" id="CLU_1411896_0_0_1"/>
<protein>
    <submittedName>
        <fullName evidence="1">Uncharacterized protein</fullName>
    </submittedName>
</protein>
<dbReference type="AlphaFoldDB" id="A0A059F5H8"/>
<reference evidence="1 2" key="2">
    <citation type="submission" date="2014-03" db="EMBL/GenBank/DDBJ databases">
        <title>The Genome Sequence of Anncaliia algerae insect isolate PRA339.</title>
        <authorList>
            <consortium name="The Broad Institute Genome Sequencing Platform"/>
            <consortium name="The Broad Institute Genome Sequencing Center for Infectious Disease"/>
            <person name="Cuomo C."/>
            <person name="Becnel J."/>
            <person name="Sanscrainte N."/>
            <person name="Walker B."/>
            <person name="Young S.K."/>
            <person name="Zeng Q."/>
            <person name="Gargeya S."/>
            <person name="Fitzgerald M."/>
            <person name="Haas B."/>
            <person name="Abouelleil A."/>
            <person name="Alvarado L."/>
            <person name="Arachchi H.M."/>
            <person name="Berlin A.M."/>
            <person name="Chapman S.B."/>
            <person name="Dewar J."/>
            <person name="Goldberg J."/>
            <person name="Griggs A."/>
            <person name="Gujja S."/>
            <person name="Hansen M."/>
            <person name="Howarth C."/>
            <person name="Imamovic A."/>
            <person name="Larimer J."/>
            <person name="McCowan C."/>
            <person name="Murphy C."/>
            <person name="Neiman D."/>
            <person name="Pearson M."/>
            <person name="Priest M."/>
            <person name="Roberts A."/>
            <person name="Saif S."/>
            <person name="Shea T."/>
            <person name="Sisk P."/>
            <person name="Sykes S."/>
            <person name="Wortman J."/>
            <person name="Nusbaum C."/>
            <person name="Birren B."/>
        </authorList>
    </citation>
    <scope>NUCLEOTIDE SEQUENCE [LARGE SCALE GENOMIC DNA]</scope>
    <source>
        <strain evidence="1 2">PRA339</strain>
    </source>
</reference>
<evidence type="ECO:0000313" key="2">
    <source>
        <dbReference type="Proteomes" id="UP000030655"/>
    </source>
</evidence>
<sequence length="193" mass="23192">MKIIFTLLKYSIQCQLQLDLNPESSNNEVLLLSHKITDEDFSDLTDFINECKDKIKLFIETENEEIKEKIRFLKLLLDFKYSNFKFKHYKYNNELATPTEFFNPKLDITILTKKIQERCIQENIFEIVYPKLDALTKIYIILEFDFDLLLKYLKILHNKFSKVRLKKSKNWDKTVIFLVSNLIDCFKKVENGR</sequence>
<proteinExistence type="predicted"/>
<dbReference type="EMBL" id="KK365131">
    <property type="protein sequence ID" value="KCZ82244.1"/>
    <property type="molecule type" value="Genomic_DNA"/>
</dbReference>
<evidence type="ECO:0000313" key="1">
    <source>
        <dbReference type="EMBL" id="KCZ82244.1"/>
    </source>
</evidence>
<name>A0A059F5H8_9MICR</name>
<dbReference type="Proteomes" id="UP000030655">
    <property type="component" value="Unassembled WGS sequence"/>
</dbReference>
<organism evidence="1 2">
    <name type="scientific">Anncaliia algerae PRA339</name>
    <dbReference type="NCBI Taxonomy" id="1288291"/>
    <lineage>
        <taxon>Eukaryota</taxon>
        <taxon>Fungi</taxon>
        <taxon>Fungi incertae sedis</taxon>
        <taxon>Microsporidia</taxon>
        <taxon>Tubulinosematoidea</taxon>
        <taxon>Tubulinosematidae</taxon>
        <taxon>Anncaliia</taxon>
    </lineage>
</organism>
<dbReference type="VEuPathDB" id="MicrosporidiaDB:H312_00267"/>
<keyword evidence="2" id="KW-1185">Reference proteome</keyword>
<reference evidence="2" key="1">
    <citation type="submission" date="2013-02" db="EMBL/GenBank/DDBJ databases">
        <authorList>
            <consortium name="The Broad Institute Genome Sequencing Platform"/>
            <person name="Cuomo C."/>
            <person name="Becnel J."/>
            <person name="Sanscrainte N."/>
            <person name="Walker B."/>
            <person name="Young S.K."/>
            <person name="Zeng Q."/>
            <person name="Gargeya S."/>
            <person name="Fitzgerald M."/>
            <person name="Haas B."/>
            <person name="Abouelleil A."/>
            <person name="Alvarado L."/>
            <person name="Arachchi H.M."/>
            <person name="Berlin A.M."/>
            <person name="Chapman S.B."/>
            <person name="Dewar J."/>
            <person name="Goldberg J."/>
            <person name="Griggs A."/>
            <person name="Gujja S."/>
            <person name="Hansen M."/>
            <person name="Howarth C."/>
            <person name="Imamovic A."/>
            <person name="Larimer J."/>
            <person name="McCowan C."/>
            <person name="Murphy C."/>
            <person name="Neiman D."/>
            <person name="Pearson M."/>
            <person name="Priest M."/>
            <person name="Roberts A."/>
            <person name="Saif S."/>
            <person name="Shea T."/>
            <person name="Sisk P."/>
            <person name="Sykes S."/>
            <person name="Wortman J."/>
            <person name="Nusbaum C."/>
            <person name="Birren B."/>
        </authorList>
    </citation>
    <scope>NUCLEOTIDE SEQUENCE [LARGE SCALE GENOMIC DNA]</scope>
    <source>
        <strain evidence="2">PRA339</strain>
    </source>
</reference>
<feature type="non-terminal residue" evidence="1">
    <location>
        <position position="193"/>
    </location>
</feature>
<accession>A0A059F5H8</accession>